<gene>
    <name evidence="2" type="ORF">Pcinc_035912</name>
</gene>
<evidence type="ECO:0000313" key="3">
    <source>
        <dbReference type="Proteomes" id="UP001286313"/>
    </source>
</evidence>
<reference evidence="2" key="1">
    <citation type="submission" date="2023-10" db="EMBL/GenBank/DDBJ databases">
        <title>Genome assemblies of two species of porcelain crab, Petrolisthes cinctipes and Petrolisthes manimaculis (Anomura: Porcellanidae).</title>
        <authorList>
            <person name="Angst P."/>
        </authorList>
    </citation>
    <scope>NUCLEOTIDE SEQUENCE</scope>
    <source>
        <strain evidence="2">PB745_01</strain>
        <tissue evidence="2">Gill</tissue>
    </source>
</reference>
<organism evidence="2 3">
    <name type="scientific">Petrolisthes cinctipes</name>
    <name type="common">Flat porcelain crab</name>
    <dbReference type="NCBI Taxonomy" id="88211"/>
    <lineage>
        <taxon>Eukaryota</taxon>
        <taxon>Metazoa</taxon>
        <taxon>Ecdysozoa</taxon>
        <taxon>Arthropoda</taxon>
        <taxon>Crustacea</taxon>
        <taxon>Multicrustacea</taxon>
        <taxon>Malacostraca</taxon>
        <taxon>Eumalacostraca</taxon>
        <taxon>Eucarida</taxon>
        <taxon>Decapoda</taxon>
        <taxon>Pleocyemata</taxon>
        <taxon>Anomura</taxon>
        <taxon>Galatheoidea</taxon>
        <taxon>Porcellanidae</taxon>
        <taxon>Petrolisthes</taxon>
    </lineage>
</organism>
<accession>A0AAE1EP47</accession>
<dbReference type="AlphaFoldDB" id="A0AAE1EP47"/>
<keyword evidence="3" id="KW-1185">Reference proteome</keyword>
<name>A0AAE1EP47_PETCI</name>
<protein>
    <submittedName>
        <fullName evidence="2">Uncharacterized protein</fullName>
    </submittedName>
</protein>
<feature type="compositionally biased region" description="Basic and acidic residues" evidence="1">
    <location>
        <begin position="79"/>
        <end position="95"/>
    </location>
</feature>
<feature type="compositionally biased region" description="Polar residues" evidence="1">
    <location>
        <begin position="65"/>
        <end position="78"/>
    </location>
</feature>
<comment type="caution">
    <text evidence="2">The sequence shown here is derived from an EMBL/GenBank/DDBJ whole genome shotgun (WGS) entry which is preliminary data.</text>
</comment>
<sequence length="222" mass="25332">MAAGNKTGIRDIEEEVMFIIKNLINEKEDWSDEDKLRVQSQYMKEYSDVLREMVPLITRLRDNRPSQTPHPHQGQQEVEGSRENEEVQEGEKEDTSCESLEDIEIRHEGTLIAVTQKRMKFPAIASALRGKTARLQKNTVEAMEVELPPRVPFVMGEGTERLDEHITCLVDETLTPLSQSSRSIQQHTLRLSNLAQATEMVINNHNHPTEAIISYLNQVNSS</sequence>
<proteinExistence type="predicted"/>
<evidence type="ECO:0000313" key="2">
    <source>
        <dbReference type="EMBL" id="KAK3857865.1"/>
    </source>
</evidence>
<feature type="region of interest" description="Disordered" evidence="1">
    <location>
        <begin position="61"/>
        <end position="98"/>
    </location>
</feature>
<dbReference type="EMBL" id="JAWQEG010005482">
    <property type="protein sequence ID" value="KAK3857865.1"/>
    <property type="molecule type" value="Genomic_DNA"/>
</dbReference>
<dbReference type="Proteomes" id="UP001286313">
    <property type="component" value="Unassembled WGS sequence"/>
</dbReference>
<evidence type="ECO:0000256" key="1">
    <source>
        <dbReference type="SAM" id="MobiDB-lite"/>
    </source>
</evidence>